<gene>
    <name evidence="1" type="ORF">SPARVUS_LOCUS12607709</name>
</gene>
<dbReference type="EMBL" id="CATNWA010017309">
    <property type="protein sequence ID" value="CAI9599497.1"/>
    <property type="molecule type" value="Genomic_DNA"/>
</dbReference>
<evidence type="ECO:0000313" key="1">
    <source>
        <dbReference type="EMBL" id="CAI9599497.1"/>
    </source>
</evidence>
<accession>A0ABN9FU87</accession>
<evidence type="ECO:0000313" key="2">
    <source>
        <dbReference type="Proteomes" id="UP001162483"/>
    </source>
</evidence>
<dbReference type="Proteomes" id="UP001162483">
    <property type="component" value="Unassembled WGS sequence"/>
</dbReference>
<sequence>MGKHTPRHRAQAWSWLKYTFLQSAPGLLIARVSFWLLRALAGKLWYCSPHGRRVPPPVLSPFLTPQVC</sequence>
<proteinExistence type="predicted"/>
<comment type="caution">
    <text evidence="1">The sequence shown here is derived from an EMBL/GenBank/DDBJ whole genome shotgun (WGS) entry which is preliminary data.</text>
</comment>
<organism evidence="1 2">
    <name type="scientific">Staurois parvus</name>
    <dbReference type="NCBI Taxonomy" id="386267"/>
    <lineage>
        <taxon>Eukaryota</taxon>
        <taxon>Metazoa</taxon>
        <taxon>Chordata</taxon>
        <taxon>Craniata</taxon>
        <taxon>Vertebrata</taxon>
        <taxon>Euteleostomi</taxon>
        <taxon>Amphibia</taxon>
        <taxon>Batrachia</taxon>
        <taxon>Anura</taxon>
        <taxon>Neobatrachia</taxon>
        <taxon>Ranoidea</taxon>
        <taxon>Ranidae</taxon>
        <taxon>Staurois</taxon>
    </lineage>
</organism>
<name>A0ABN9FU87_9NEOB</name>
<keyword evidence="2" id="KW-1185">Reference proteome</keyword>
<protein>
    <submittedName>
        <fullName evidence="1">Uncharacterized protein</fullName>
    </submittedName>
</protein>
<reference evidence="1" key="1">
    <citation type="submission" date="2023-05" db="EMBL/GenBank/DDBJ databases">
        <authorList>
            <person name="Stuckert A."/>
        </authorList>
    </citation>
    <scope>NUCLEOTIDE SEQUENCE</scope>
</reference>